<dbReference type="SMART" id="SM00421">
    <property type="entry name" value="HTH_LUXR"/>
    <property type="match status" value="1"/>
</dbReference>
<accession>A0A2T6KM02</accession>
<dbReference type="InterPro" id="IPR016032">
    <property type="entry name" value="Sig_transdc_resp-reg_C-effctor"/>
</dbReference>
<protein>
    <submittedName>
        <fullName evidence="5">GAF domain-containing protein</fullName>
    </submittedName>
</protein>
<dbReference type="SUPFAM" id="SSF55781">
    <property type="entry name" value="GAF domain-like"/>
    <property type="match status" value="1"/>
</dbReference>
<dbReference type="OrthoDB" id="54411at2"/>
<feature type="domain" description="HTH luxR-type" evidence="4">
    <location>
        <begin position="1"/>
        <end position="65"/>
    </location>
</feature>
<comment type="caution">
    <text evidence="5">The sequence shown here is derived from an EMBL/GenBank/DDBJ whole genome shotgun (WGS) entry which is preliminary data.</text>
</comment>
<dbReference type="EMBL" id="QBUD01000002">
    <property type="protein sequence ID" value="PUB17233.1"/>
    <property type="molecule type" value="Genomic_DNA"/>
</dbReference>
<evidence type="ECO:0000256" key="3">
    <source>
        <dbReference type="ARBA" id="ARBA00023163"/>
    </source>
</evidence>
<dbReference type="SMART" id="SM00065">
    <property type="entry name" value="GAF"/>
    <property type="match status" value="1"/>
</dbReference>
<dbReference type="PANTHER" id="PTHR43214">
    <property type="entry name" value="TWO-COMPONENT RESPONSE REGULATOR"/>
    <property type="match status" value="1"/>
</dbReference>
<evidence type="ECO:0000313" key="5">
    <source>
        <dbReference type="EMBL" id="PUB17233.1"/>
    </source>
</evidence>
<dbReference type="RefSeq" id="WP_108385394.1">
    <property type="nucleotide sequence ID" value="NZ_QBUD01000002.1"/>
</dbReference>
<dbReference type="InterPro" id="IPR039420">
    <property type="entry name" value="WalR-like"/>
</dbReference>
<evidence type="ECO:0000256" key="1">
    <source>
        <dbReference type="ARBA" id="ARBA00023015"/>
    </source>
</evidence>
<keyword evidence="3" id="KW-0804">Transcription</keyword>
<dbReference type="PROSITE" id="PS50043">
    <property type="entry name" value="HTH_LUXR_2"/>
    <property type="match status" value="1"/>
</dbReference>
<name>A0A2T6KM02_9RHOB</name>
<dbReference type="AlphaFoldDB" id="A0A2T6KM02"/>
<dbReference type="Proteomes" id="UP000244523">
    <property type="component" value="Unassembled WGS sequence"/>
</dbReference>
<organism evidence="5 6">
    <name type="scientific">Yoonia sediminilitoris</name>
    <dbReference type="NCBI Taxonomy" id="1286148"/>
    <lineage>
        <taxon>Bacteria</taxon>
        <taxon>Pseudomonadati</taxon>
        <taxon>Pseudomonadota</taxon>
        <taxon>Alphaproteobacteria</taxon>
        <taxon>Rhodobacterales</taxon>
        <taxon>Paracoccaceae</taxon>
        <taxon>Yoonia</taxon>
    </lineage>
</organism>
<gene>
    <name evidence="5" type="ORF">C8N45_102243</name>
</gene>
<dbReference type="CDD" id="cd06170">
    <property type="entry name" value="LuxR_C_like"/>
    <property type="match status" value="1"/>
</dbReference>
<dbReference type="InterPro" id="IPR029016">
    <property type="entry name" value="GAF-like_dom_sf"/>
</dbReference>
<proteinExistence type="predicted"/>
<dbReference type="Gene3D" id="3.30.450.40">
    <property type="match status" value="1"/>
</dbReference>
<evidence type="ECO:0000256" key="2">
    <source>
        <dbReference type="ARBA" id="ARBA00023125"/>
    </source>
</evidence>
<evidence type="ECO:0000313" key="6">
    <source>
        <dbReference type="Proteomes" id="UP000244523"/>
    </source>
</evidence>
<keyword evidence="2" id="KW-0238">DNA-binding</keyword>
<dbReference type="Pfam" id="PF00196">
    <property type="entry name" value="GerE"/>
    <property type="match status" value="1"/>
</dbReference>
<dbReference type="SUPFAM" id="SSF46894">
    <property type="entry name" value="C-terminal effector domain of the bipartite response regulators"/>
    <property type="match status" value="1"/>
</dbReference>
<dbReference type="PRINTS" id="PR00038">
    <property type="entry name" value="HTHLUXR"/>
</dbReference>
<reference evidence="5 6" key="1">
    <citation type="submission" date="2018-04" db="EMBL/GenBank/DDBJ databases">
        <title>Genomic Encyclopedia of Archaeal and Bacterial Type Strains, Phase II (KMG-II): from individual species to whole genera.</title>
        <authorList>
            <person name="Goeker M."/>
        </authorList>
    </citation>
    <scope>NUCLEOTIDE SEQUENCE [LARGE SCALE GENOMIC DNA]</scope>
    <source>
        <strain evidence="5 6">DSM 29955</strain>
    </source>
</reference>
<keyword evidence="1" id="KW-0805">Transcription regulation</keyword>
<dbReference type="InterPro" id="IPR036388">
    <property type="entry name" value="WH-like_DNA-bd_sf"/>
</dbReference>
<dbReference type="GO" id="GO:0006355">
    <property type="term" value="P:regulation of DNA-templated transcription"/>
    <property type="evidence" value="ECO:0007669"/>
    <property type="project" value="InterPro"/>
</dbReference>
<keyword evidence="6" id="KW-1185">Reference proteome</keyword>
<dbReference type="InterPro" id="IPR003018">
    <property type="entry name" value="GAF"/>
</dbReference>
<dbReference type="PANTHER" id="PTHR43214:SF41">
    <property type="entry name" value="NITRATE_NITRITE RESPONSE REGULATOR PROTEIN NARP"/>
    <property type="match status" value="1"/>
</dbReference>
<evidence type="ECO:0000259" key="4">
    <source>
        <dbReference type="PROSITE" id="PS50043"/>
    </source>
</evidence>
<dbReference type="Pfam" id="PF01590">
    <property type="entry name" value="GAF"/>
    <property type="match status" value="1"/>
</dbReference>
<dbReference type="InterPro" id="IPR000792">
    <property type="entry name" value="Tscrpt_reg_LuxR_C"/>
</dbReference>
<dbReference type="Gene3D" id="1.10.10.10">
    <property type="entry name" value="Winged helix-like DNA-binding domain superfamily/Winged helix DNA-binding domain"/>
    <property type="match status" value="1"/>
</dbReference>
<dbReference type="GO" id="GO:0003677">
    <property type="term" value="F:DNA binding"/>
    <property type="evidence" value="ECO:0007669"/>
    <property type="project" value="UniProtKB-KW"/>
</dbReference>
<sequence length="268" mass="29502">MSEWVDLSQREVQIAQAYAGGQTYQTIAKTLCIAPSTVRTHLATIYRKLGVSSKLELATRLEGEAPVPRSPSELATVVSELALSLEEAISREKALSEVLRIISTAQGDLNAVMKQILAYALDLCDAEFGIMFECRDSRRFHAAFALGIPPIFKTWFDDQGWFKASAQTGLGRMDAQREIINIFDVRSEDLNLSDDPLRVATVDLGGARSFVAIPMLAAETLVGAFVLYRQTVRPFSDDTTRLAQIFAAQSVIALENARMIKAMQQANP</sequence>